<dbReference type="GO" id="GO:0004674">
    <property type="term" value="F:protein serine/threonine kinase activity"/>
    <property type="evidence" value="ECO:0007669"/>
    <property type="project" value="UniProtKB-EC"/>
</dbReference>
<feature type="region of interest" description="Disordered" evidence="7">
    <location>
        <begin position="167"/>
        <end position="207"/>
    </location>
</feature>
<accession>A0AA97M3N8</accession>
<dbReference type="InterPro" id="IPR008271">
    <property type="entry name" value="Ser/Thr_kinase_AS"/>
</dbReference>
<dbReference type="Pfam" id="PF00400">
    <property type="entry name" value="WD40"/>
    <property type="match status" value="2"/>
</dbReference>
<dbReference type="PANTHER" id="PTHR43671">
    <property type="entry name" value="SERINE/THREONINE-PROTEIN KINASE NEK"/>
    <property type="match status" value="1"/>
</dbReference>
<reference evidence="10" key="1">
    <citation type="submission" date="2020-10" db="EMBL/GenBank/DDBJ databases">
        <title>De novo genome project of the cellulose decomposer Thermobifida halotolerans type strain.</title>
        <authorList>
            <person name="Nagy I."/>
            <person name="Horvath B."/>
            <person name="Kukolya J."/>
            <person name="Nagy I."/>
            <person name="Orsini M."/>
        </authorList>
    </citation>
    <scope>NUCLEOTIDE SEQUENCE</scope>
    <source>
        <strain evidence="10">DSM 44931</strain>
    </source>
</reference>
<keyword evidence="2" id="KW-0808">Transferase</keyword>
<keyword evidence="3" id="KW-0547">Nucleotide-binding</keyword>
<dbReference type="InterPro" id="IPR001680">
    <property type="entry name" value="WD40_rpt"/>
</dbReference>
<dbReference type="InterPro" id="IPR036322">
    <property type="entry name" value="WD40_repeat_dom_sf"/>
</dbReference>
<evidence type="ECO:0000256" key="5">
    <source>
        <dbReference type="ARBA" id="ARBA00022840"/>
    </source>
</evidence>
<keyword evidence="5" id="KW-0067">ATP-binding</keyword>
<keyword evidence="8" id="KW-0812">Transmembrane</keyword>
<dbReference type="CDD" id="cd14014">
    <property type="entry name" value="STKc_PknB_like"/>
    <property type="match status" value="1"/>
</dbReference>
<evidence type="ECO:0000313" key="10">
    <source>
        <dbReference type="EMBL" id="UOE19166.1"/>
    </source>
</evidence>
<dbReference type="KEGG" id="thao:NI17_020805"/>
<evidence type="ECO:0000256" key="2">
    <source>
        <dbReference type="ARBA" id="ARBA00022679"/>
    </source>
</evidence>
<dbReference type="SMART" id="SM00220">
    <property type="entry name" value="S_TKc"/>
    <property type="match status" value="1"/>
</dbReference>
<dbReference type="GO" id="GO:0005524">
    <property type="term" value="F:ATP binding"/>
    <property type="evidence" value="ECO:0007669"/>
    <property type="project" value="UniProtKB-KW"/>
</dbReference>
<evidence type="ECO:0000256" key="7">
    <source>
        <dbReference type="SAM" id="MobiDB-lite"/>
    </source>
</evidence>
<dbReference type="AlphaFoldDB" id="A0AA97M3N8"/>
<dbReference type="InterPro" id="IPR050660">
    <property type="entry name" value="NEK_Ser/Thr_kinase"/>
</dbReference>
<evidence type="ECO:0000256" key="4">
    <source>
        <dbReference type="ARBA" id="ARBA00022777"/>
    </source>
</evidence>
<dbReference type="PROSITE" id="PS50082">
    <property type="entry name" value="WD_REPEATS_2"/>
    <property type="match status" value="2"/>
</dbReference>
<proteinExistence type="predicted"/>
<dbReference type="Pfam" id="PF00069">
    <property type="entry name" value="Pkinase"/>
    <property type="match status" value="1"/>
</dbReference>
<dbReference type="SUPFAM" id="SSF50978">
    <property type="entry name" value="WD40 repeat-like"/>
    <property type="match status" value="1"/>
</dbReference>
<evidence type="ECO:0000256" key="8">
    <source>
        <dbReference type="SAM" id="Phobius"/>
    </source>
</evidence>
<feature type="repeat" description="WD" evidence="6">
    <location>
        <begin position="262"/>
        <end position="303"/>
    </location>
</feature>
<dbReference type="EC" id="2.7.11.1" evidence="1"/>
<name>A0AA97M3N8_9ACTN</name>
<keyword evidence="8" id="KW-0472">Membrane</keyword>
<dbReference type="PROSITE" id="PS00108">
    <property type="entry name" value="PROTEIN_KINASE_ST"/>
    <property type="match status" value="1"/>
</dbReference>
<feature type="domain" description="Protein kinase" evidence="9">
    <location>
        <begin position="1"/>
        <end position="155"/>
    </location>
</feature>
<keyword evidence="4 10" id="KW-0418">Kinase</keyword>
<dbReference type="InterPro" id="IPR011009">
    <property type="entry name" value="Kinase-like_dom_sf"/>
</dbReference>
<dbReference type="PROSITE" id="PS50011">
    <property type="entry name" value="PROTEIN_KINASE_DOM"/>
    <property type="match status" value="1"/>
</dbReference>
<dbReference type="EMBL" id="CP063196">
    <property type="protein sequence ID" value="UOE19166.1"/>
    <property type="molecule type" value="Genomic_DNA"/>
</dbReference>
<evidence type="ECO:0000256" key="1">
    <source>
        <dbReference type="ARBA" id="ARBA00012513"/>
    </source>
</evidence>
<gene>
    <name evidence="10" type="ORF">NI17_020805</name>
</gene>
<keyword evidence="8" id="KW-1133">Transmembrane helix</keyword>
<dbReference type="SMART" id="SM00320">
    <property type="entry name" value="WD40"/>
    <property type="match status" value="2"/>
</dbReference>
<dbReference type="PANTHER" id="PTHR43671:SF13">
    <property type="entry name" value="SERINE_THREONINE-PROTEIN KINASE NEK2"/>
    <property type="match status" value="1"/>
</dbReference>
<dbReference type="PROSITE" id="PS50294">
    <property type="entry name" value="WD_REPEATS_REGION"/>
    <property type="match status" value="1"/>
</dbReference>
<evidence type="ECO:0000256" key="3">
    <source>
        <dbReference type="ARBA" id="ARBA00022741"/>
    </source>
</evidence>
<dbReference type="Gene3D" id="2.130.10.10">
    <property type="entry name" value="YVTN repeat-like/Quinoprotein amine dehydrogenase"/>
    <property type="match status" value="1"/>
</dbReference>
<organism evidence="10 11">
    <name type="scientific">Thermobifida halotolerans</name>
    <dbReference type="NCBI Taxonomy" id="483545"/>
    <lineage>
        <taxon>Bacteria</taxon>
        <taxon>Bacillati</taxon>
        <taxon>Actinomycetota</taxon>
        <taxon>Actinomycetes</taxon>
        <taxon>Streptosporangiales</taxon>
        <taxon>Nocardiopsidaceae</taxon>
        <taxon>Thermobifida</taxon>
    </lineage>
</organism>
<evidence type="ECO:0000259" key="9">
    <source>
        <dbReference type="PROSITE" id="PS50011"/>
    </source>
</evidence>
<dbReference type="Gene3D" id="1.10.510.10">
    <property type="entry name" value="Transferase(Phosphotransferase) domain 1"/>
    <property type="match status" value="1"/>
</dbReference>
<protein>
    <recommendedName>
        <fullName evidence="1">non-specific serine/threonine protein kinase</fullName>
        <ecNumber evidence="1">2.7.11.1</ecNumber>
    </recommendedName>
</protein>
<dbReference type="InterPro" id="IPR015943">
    <property type="entry name" value="WD40/YVTN_repeat-like_dom_sf"/>
</dbReference>
<dbReference type="SUPFAM" id="SSF56112">
    <property type="entry name" value="Protein kinase-like (PK-like)"/>
    <property type="match status" value="1"/>
</dbReference>
<dbReference type="RefSeq" id="WP_068692713.1">
    <property type="nucleotide sequence ID" value="NZ_CP063196.1"/>
</dbReference>
<dbReference type="Proteomes" id="UP000265719">
    <property type="component" value="Chromosome"/>
</dbReference>
<evidence type="ECO:0000313" key="11">
    <source>
        <dbReference type="Proteomes" id="UP000265719"/>
    </source>
</evidence>
<feature type="transmembrane region" description="Helical" evidence="8">
    <location>
        <begin position="211"/>
        <end position="232"/>
    </location>
</feature>
<feature type="repeat" description="WD" evidence="6">
    <location>
        <begin position="304"/>
        <end position="342"/>
    </location>
</feature>
<keyword evidence="11" id="KW-1185">Reference proteome</keyword>
<keyword evidence="6" id="KW-0853">WD repeat</keyword>
<evidence type="ECO:0000256" key="6">
    <source>
        <dbReference type="PROSITE-ProRule" id="PRU00221"/>
    </source>
</evidence>
<sequence>MDRDAVRALAVGLVEGLAAIQEAGLVHRDLKPGNIILAADGPRIIDFGVTRPLDASTLTESGVSVGTLAYMSPEQVEERPAVPASDVFSLGTVLAFAATGRCPFAADSMAGTVMRIIGPPPELPELSDDLRRLVHNCWTRQPERRPTTTDLLAWLDADRARVDWPPPHIGDLIEGEATGEPDHFRHGAGALPEPDPPGRSSPDRRGKRQRLLGAAVAVPVVVLVAVLLVWLWRPLVVAVSGVDLTAPSNAPVNSPVLGDPLVIDLEQQVFPVAFAPDSSVLASGHPDGTVRLRDAGSGEPVTVLEGHANLVNSLAFAPDGTVLASGSEDGTVRLWPLEPVTD</sequence>
<dbReference type="InterPro" id="IPR000719">
    <property type="entry name" value="Prot_kinase_dom"/>
</dbReference>